<dbReference type="AlphaFoldDB" id="A0A0P1E1L5"/>
<keyword evidence="1" id="KW-1133">Transmembrane helix</keyword>
<keyword evidence="1" id="KW-0472">Membrane</keyword>
<evidence type="ECO:0000313" key="3">
    <source>
        <dbReference type="Proteomes" id="UP000050786"/>
    </source>
</evidence>
<feature type="transmembrane region" description="Helical" evidence="1">
    <location>
        <begin position="32"/>
        <end position="55"/>
    </location>
</feature>
<evidence type="ECO:0000256" key="1">
    <source>
        <dbReference type="SAM" id="Phobius"/>
    </source>
</evidence>
<dbReference type="InterPro" id="IPR009937">
    <property type="entry name" value="Phage_holin_3_6"/>
</dbReference>
<reference evidence="3" key="1">
    <citation type="submission" date="2015-09" db="EMBL/GenBank/DDBJ databases">
        <authorList>
            <person name="Rodrigo-Torres L."/>
            <person name="Arahal D.R."/>
        </authorList>
    </citation>
    <scope>NUCLEOTIDE SEQUENCE [LARGE SCALE GENOMIC DNA]</scope>
    <source>
        <strain evidence="3">CECT 4293</strain>
    </source>
</reference>
<evidence type="ECO:0008006" key="4">
    <source>
        <dbReference type="Google" id="ProtNLM"/>
    </source>
</evidence>
<protein>
    <recommendedName>
        <fullName evidence="4">Phage holin family protein</fullName>
    </recommendedName>
</protein>
<proteinExistence type="predicted"/>
<organism evidence="2 3">
    <name type="scientific">Ruegeria atlantica</name>
    <dbReference type="NCBI Taxonomy" id="81569"/>
    <lineage>
        <taxon>Bacteria</taxon>
        <taxon>Pseudomonadati</taxon>
        <taxon>Pseudomonadota</taxon>
        <taxon>Alphaproteobacteria</taxon>
        <taxon>Rhodobacterales</taxon>
        <taxon>Roseobacteraceae</taxon>
        <taxon>Ruegeria</taxon>
    </lineage>
</organism>
<dbReference type="RefSeq" id="WP_058272016.1">
    <property type="nucleotide sequence ID" value="NZ_CANLTD010000003.1"/>
</dbReference>
<dbReference type="Proteomes" id="UP000050786">
    <property type="component" value="Unassembled WGS sequence"/>
</dbReference>
<evidence type="ECO:0000313" key="2">
    <source>
        <dbReference type="EMBL" id="CUH41889.1"/>
    </source>
</evidence>
<name>A0A0P1E1L5_9RHOB</name>
<dbReference type="Pfam" id="PF07332">
    <property type="entry name" value="Phage_holin_3_6"/>
    <property type="match status" value="1"/>
</dbReference>
<keyword evidence="1" id="KW-0812">Transmembrane</keyword>
<sequence length="156" mass="16835">MNRISRNISIILRAERLIAQRQLSVAAKRTGFYAAAGLAVGLAVIMLNVAGFFWLSETMSKSLAAIIVAGVNLVLAVILALVANSMTAESDTSAAVELRDMALHDIEDEVRDNFAEARNTIVGLKRDPIGMLSPDIISTVLGVLLRYARRGKNKPD</sequence>
<keyword evidence="3" id="KW-1185">Reference proteome</keyword>
<accession>A0A0P1E1L5</accession>
<gene>
    <name evidence="2" type="ORF">RUM4293_00773</name>
</gene>
<feature type="transmembrane region" description="Helical" evidence="1">
    <location>
        <begin position="62"/>
        <end position="83"/>
    </location>
</feature>
<dbReference type="EMBL" id="CYPS01000010">
    <property type="protein sequence ID" value="CUH41889.1"/>
    <property type="molecule type" value="Genomic_DNA"/>
</dbReference>